<dbReference type="RefSeq" id="WP_378614967.1">
    <property type="nucleotide sequence ID" value="NZ_JBHSAX010000019.1"/>
</dbReference>
<proteinExistence type="inferred from homology"/>
<dbReference type="PANTHER" id="PTHR43646">
    <property type="entry name" value="GLYCOSYLTRANSFERASE"/>
    <property type="match status" value="1"/>
</dbReference>
<dbReference type="EMBL" id="JBHSAX010000019">
    <property type="protein sequence ID" value="MFC3965216.1"/>
    <property type="molecule type" value="Genomic_DNA"/>
</dbReference>
<comment type="caution">
    <text evidence="11">The sequence shown here is derived from an EMBL/GenBank/DDBJ whole genome shotgun (WGS) entry which is preliminary data.</text>
</comment>
<comment type="function">
    <text evidence="6">Catalyzes the glycosylation of 4,4'-diaponeurosporenoate, i.e. the esterification of glucose at the C1'' position with the carboxyl group of 4,4'-diaponeurosporenic acid, to form glycosyl-4,4'-diaponeurosporenoate. This is a step in the biosynthesis of staphyloxanthin, an orange pigment present in most staphylococci strains.</text>
</comment>
<evidence type="ECO:0000256" key="5">
    <source>
        <dbReference type="ARBA" id="ARBA00023136"/>
    </source>
</evidence>
<comment type="subcellular location">
    <subcellularLocation>
        <location evidence="1">Cell membrane</location>
    </subcellularLocation>
</comment>
<protein>
    <recommendedName>
        <fullName evidence="9">4,4'-diaponeurosporenoate glycosyltransferase</fullName>
    </recommendedName>
</protein>
<dbReference type="InterPro" id="IPR029044">
    <property type="entry name" value="Nucleotide-diphossugar_trans"/>
</dbReference>
<accession>A0ABV8DYY9</accession>
<dbReference type="GO" id="GO:0016757">
    <property type="term" value="F:glycosyltransferase activity"/>
    <property type="evidence" value="ECO:0007669"/>
    <property type="project" value="UniProtKB-KW"/>
</dbReference>
<sequence>MVSGEVTAAGRAVPGADPVAVTVVVPVHNEQRLLPHCLRAIRRAAAAVPVPVHTIVVLDACSDDSRSRVPDWAHAVPIGARNVGRARATGFDHAAATWRNLDARAVWYATTDADSVVPADWLTGQLRHARTADLVAGTVAVRWREHRPAVRAEYERRYRANRTAQHGHVHGANLGFRAACYHAVGGFAALPAGEDVDLVSRLRRAGARTVWPEHPAVLTCDRRDNRVEGGFGGYLRDLADATPDCA</sequence>
<dbReference type="SUPFAM" id="SSF53448">
    <property type="entry name" value="Nucleotide-diphospho-sugar transferases"/>
    <property type="match status" value="1"/>
</dbReference>
<dbReference type="PANTHER" id="PTHR43646:SF2">
    <property type="entry name" value="GLYCOSYLTRANSFERASE 2-LIKE DOMAIN-CONTAINING PROTEIN"/>
    <property type="match status" value="1"/>
</dbReference>
<evidence type="ECO:0000259" key="10">
    <source>
        <dbReference type="Pfam" id="PF00535"/>
    </source>
</evidence>
<reference evidence="12" key="1">
    <citation type="journal article" date="2019" name="Int. J. Syst. Evol. Microbiol.">
        <title>The Global Catalogue of Microorganisms (GCM) 10K type strain sequencing project: providing services to taxonomists for standard genome sequencing and annotation.</title>
        <authorList>
            <consortium name="The Broad Institute Genomics Platform"/>
            <consortium name="The Broad Institute Genome Sequencing Center for Infectious Disease"/>
            <person name="Wu L."/>
            <person name="Ma J."/>
        </authorList>
    </citation>
    <scope>NUCLEOTIDE SEQUENCE [LARGE SCALE GENOMIC DNA]</scope>
    <source>
        <strain evidence="12">CGMCC 4.7330</strain>
    </source>
</reference>
<dbReference type="Gene3D" id="3.90.550.10">
    <property type="entry name" value="Spore Coat Polysaccharide Biosynthesis Protein SpsA, Chain A"/>
    <property type="match status" value="1"/>
</dbReference>
<evidence type="ECO:0000313" key="12">
    <source>
        <dbReference type="Proteomes" id="UP001595696"/>
    </source>
</evidence>
<dbReference type="Proteomes" id="UP001595696">
    <property type="component" value="Unassembled WGS sequence"/>
</dbReference>
<gene>
    <name evidence="11" type="ORF">ACFO0B_24785</name>
</gene>
<organism evidence="11 12">
    <name type="scientific">Nocardia jiangsuensis</name>
    <dbReference type="NCBI Taxonomy" id="1691563"/>
    <lineage>
        <taxon>Bacteria</taxon>
        <taxon>Bacillati</taxon>
        <taxon>Actinomycetota</taxon>
        <taxon>Actinomycetes</taxon>
        <taxon>Mycobacteriales</taxon>
        <taxon>Nocardiaceae</taxon>
        <taxon>Nocardia</taxon>
    </lineage>
</organism>
<evidence type="ECO:0000256" key="2">
    <source>
        <dbReference type="ARBA" id="ARBA00022475"/>
    </source>
</evidence>
<dbReference type="InterPro" id="IPR001173">
    <property type="entry name" value="Glyco_trans_2-like"/>
</dbReference>
<name>A0ABV8DYY9_9NOCA</name>
<evidence type="ECO:0000256" key="3">
    <source>
        <dbReference type="ARBA" id="ARBA00022676"/>
    </source>
</evidence>
<evidence type="ECO:0000256" key="4">
    <source>
        <dbReference type="ARBA" id="ARBA00022679"/>
    </source>
</evidence>
<dbReference type="Pfam" id="PF00535">
    <property type="entry name" value="Glycos_transf_2"/>
    <property type="match status" value="1"/>
</dbReference>
<keyword evidence="4 11" id="KW-0808">Transferase</keyword>
<evidence type="ECO:0000256" key="6">
    <source>
        <dbReference type="ARBA" id="ARBA00037281"/>
    </source>
</evidence>
<keyword evidence="5" id="KW-0472">Membrane</keyword>
<comment type="similarity">
    <text evidence="8">Belongs to the glycosyltransferase 2 family. CrtQ subfamily.</text>
</comment>
<evidence type="ECO:0000256" key="1">
    <source>
        <dbReference type="ARBA" id="ARBA00004236"/>
    </source>
</evidence>
<evidence type="ECO:0000256" key="9">
    <source>
        <dbReference type="ARBA" id="ARBA00040345"/>
    </source>
</evidence>
<feature type="domain" description="Glycosyltransferase 2-like" evidence="10">
    <location>
        <begin position="22"/>
        <end position="162"/>
    </location>
</feature>
<evidence type="ECO:0000256" key="7">
    <source>
        <dbReference type="ARBA" id="ARBA00037904"/>
    </source>
</evidence>
<evidence type="ECO:0000256" key="8">
    <source>
        <dbReference type="ARBA" id="ARBA00038120"/>
    </source>
</evidence>
<keyword evidence="12" id="KW-1185">Reference proteome</keyword>
<evidence type="ECO:0000313" key="11">
    <source>
        <dbReference type="EMBL" id="MFC3965216.1"/>
    </source>
</evidence>
<keyword evidence="2" id="KW-1003">Cell membrane</keyword>
<comment type="pathway">
    <text evidence="7">Carotenoid biosynthesis; staphyloxanthin biosynthesis; staphyloxanthin from farnesyl diphosphate: step 4/5.</text>
</comment>
<keyword evidence="3 11" id="KW-0328">Glycosyltransferase</keyword>